<evidence type="ECO:0000256" key="2">
    <source>
        <dbReference type="ARBA" id="ARBA00022840"/>
    </source>
</evidence>
<accession>A0A497ESR4</accession>
<dbReference type="Gene3D" id="3.90.1530.10">
    <property type="entry name" value="Conserved hypothetical protein from pyrococcus furiosus pfu- 392566-001, ParB domain"/>
    <property type="match status" value="1"/>
</dbReference>
<dbReference type="GO" id="GO:0005524">
    <property type="term" value="F:ATP binding"/>
    <property type="evidence" value="ECO:0007669"/>
    <property type="project" value="UniProtKB-KW"/>
</dbReference>
<keyword evidence="2" id="KW-0067">ATP-binding</keyword>
<dbReference type="Gene3D" id="3.30.1760.10">
    <property type="entry name" value="Conserved hypothetical protein from pyrococcus furiosus pfu- 392566-001, domain 2"/>
    <property type="match status" value="1"/>
</dbReference>
<evidence type="ECO:0000313" key="4">
    <source>
        <dbReference type="Proteomes" id="UP000278475"/>
    </source>
</evidence>
<dbReference type="InterPro" id="IPR023098">
    <property type="entry name" value="SerK/SbnI_C"/>
</dbReference>
<comment type="caution">
    <text evidence="3">The sequence shown here is derived from an EMBL/GenBank/DDBJ whole genome shotgun (WGS) entry which is preliminary data.</text>
</comment>
<evidence type="ECO:0000256" key="1">
    <source>
        <dbReference type="ARBA" id="ARBA00022741"/>
    </source>
</evidence>
<protein>
    <recommendedName>
        <fullName evidence="5">ParB/Sulfiredoxin domain-containing protein</fullName>
    </recommendedName>
</protein>
<dbReference type="AlphaFoldDB" id="A0A497ESR4"/>
<organism evidence="3 4">
    <name type="scientific">Thermoproteota archaeon</name>
    <dbReference type="NCBI Taxonomy" id="2056631"/>
    <lineage>
        <taxon>Archaea</taxon>
        <taxon>Thermoproteota</taxon>
    </lineage>
</organism>
<name>A0A497ESR4_9CREN</name>
<evidence type="ECO:0000313" key="3">
    <source>
        <dbReference type="EMBL" id="RLE49961.1"/>
    </source>
</evidence>
<dbReference type="InterPro" id="IPR036086">
    <property type="entry name" value="ParB/Sulfiredoxin_sf"/>
</dbReference>
<proteinExistence type="predicted"/>
<dbReference type="EMBL" id="QMQV01000017">
    <property type="protein sequence ID" value="RLE49961.1"/>
    <property type="molecule type" value="Genomic_DNA"/>
</dbReference>
<dbReference type="SUPFAM" id="SSF110849">
    <property type="entry name" value="ParB/Sulfiredoxin"/>
    <property type="match status" value="1"/>
</dbReference>
<gene>
    <name evidence="3" type="ORF">DRJ31_03095</name>
</gene>
<evidence type="ECO:0008006" key="5">
    <source>
        <dbReference type="Google" id="ProtNLM"/>
    </source>
</evidence>
<sequence>MSRFIIHQSQVPMHIELEHAHLLKIHEETIPSLLSNLSDQIRRDNLLKNPVIVDSKTLTVLDGSHRFVALKDLLKASFIPICAIDYDSPQVKVEVWYRLACGDSQRTNEVLNYLARNEKLESIDLRQIGDLIKSRKVAFCILSRDGVLAKFMEFNCSIEAYQKLKCIEHLIIQAGLSIQYLSDVRSALQAIFGKQATMLLIPPPISKEDVRAVALKGLLYPPKSTRHIIPSRPLYLNIPLSILYSQSDKEKASSLLMEHLSKGFFERKPPYTKIEDRVYTEDVLVFKRY</sequence>
<keyword evidence="1" id="KW-0547">Nucleotide-binding</keyword>
<reference evidence="3 4" key="1">
    <citation type="submission" date="2018-06" db="EMBL/GenBank/DDBJ databases">
        <title>Extensive metabolic versatility and redundancy in microbially diverse, dynamic hydrothermal sediments.</title>
        <authorList>
            <person name="Dombrowski N."/>
            <person name="Teske A."/>
            <person name="Baker B.J."/>
        </authorList>
    </citation>
    <scope>NUCLEOTIDE SEQUENCE [LARGE SCALE GENOMIC DNA]</scope>
    <source>
        <strain evidence="3">B66_G16</strain>
    </source>
</reference>
<dbReference type="Proteomes" id="UP000278475">
    <property type="component" value="Unassembled WGS sequence"/>
</dbReference>